<dbReference type="Gene3D" id="3.40.10.10">
    <property type="entry name" value="DNA Methylphosphotriester Repair Domain"/>
    <property type="match status" value="1"/>
</dbReference>
<evidence type="ECO:0000259" key="3">
    <source>
        <dbReference type="Pfam" id="PF02805"/>
    </source>
</evidence>
<dbReference type="GO" id="GO:0003677">
    <property type="term" value="F:DNA binding"/>
    <property type="evidence" value="ECO:0007669"/>
    <property type="project" value="InterPro"/>
</dbReference>
<sequence>MLAIGLERDRQSDGRFVYAVRSTGIYCRPSCPSRKPRREQVSFSPNADAAQEQGYRPCKRCRPEETSGEDTDTRLVRLAHAYLASGHPEPVGLEQMSTQVDVTPARLRKAFKN</sequence>
<dbReference type="InterPro" id="IPR004026">
    <property type="entry name" value="Ada_DNA_repair_Zn-bd"/>
</dbReference>
<protein>
    <recommendedName>
        <fullName evidence="3">Ada DNA repair metal-binding domain-containing protein</fullName>
    </recommendedName>
</protein>
<dbReference type="GO" id="GO:0008270">
    <property type="term" value="F:zinc ion binding"/>
    <property type="evidence" value="ECO:0007669"/>
    <property type="project" value="InterPro"/>
</dbReference>
<proteinExistence type="predicted"/>
<accession>A0A383C3I7</accession>
<feature type="domain" description="Ada DNA repair metal-binding" evidence="3">
    <location>
        <begin position="6"/>
        <end position="64"/>
    </location>
</feature>
<dbReference type="EMBL" id="UINC01205145">
    <property type="protein sequence ID" value="SVE26188.1"/>
    <property type="molecule type" value="Genomic_DNA"/>
</dbReference>
<evidence type="ECO:0000313" key="4">
    <source>
        <dbReference type="EMBL" id="SVE26188.1"/>
    </source>
</evidence>
<dbReference type="GO" id="GO:0008168">
    <property type="term" value="F:methyltransferase activity"/>
    <property type="evidence" value="ECO:0007669"/>
    <property type="project" value="InterPro"/>
</dbReference>
<feature type="non-terminal residue" evidence="4">
    <location>
        <position position="113"/>
    </location>
</feature>
<dbReference type="Pfam" id="PF02805">
    <property type="entry name" value="Ada_Zn_binding"/>
    <property type="match status" value="1"/>
</dbReference>
<evidence type="ECO:0000256" key="1">
    <source>
        <dbReference type="ARBA" id="ARBA00023159"/>
    </source>
</evidence>
<evidence type="ECO:0000256" key="2">
    <source>
        <dbReference type="SAM" id="MobiDB-lite"/>
    </source>
</evidence>
<gene>
    <name evidence="4" type="ORF">METZ01_LOCUS479042</name>
</gene>
<name>A0A383C3I7_9ZZZZ</name>
<dbReference type="GO" id="GO:0006281">
    <property type="term" value="P:DNA repair"/>
    <property type="evidence" value="ECO:0007669"/>
    <property type="project" value="InterPro"/>
</dbReference>
<dbReference type="GO" id="GO:0006355">
    <property type="term" value="P:regulation of DNA-templated transcription"/>
    <property type="evidence" value="ECO:0007669"/>
    <property type="project" value="InterPro"/>
</dbReference>
<feature type="compositionally biased region" description="Basic and acidic residues" evidence="2">
    <location>
        <begin position="61"/>
        <end position="72"/>
    </location>
</feature>
<dbReference type="AlphaFoldDB" id="A0A383C3I7"/>
<feature type="region of interest" description="Disordered" evidence="2">
    <location>
        <begin position="31"/>
        <end position="72"/>
    </location>
</feature>
<reference evidence="4" key="1">
    <citation type="submission" date="2018-05" db="EMBL/GenBank/DDBJ databases">
        <authorList>
            <person name="Lanie J.A."/>
            <person name="Ng W.-L."/>
            <person name="Kazmierczak K.M."/>
            <person name="Andrzejewski T.M."/>
            <person name="Davidsen T.M."/>
            <person name="Wayne K.J."/>
            <person name="Tettelin H."/>
            <person name="Glass J.I."/>
            <person name="Rusch D."/>
            <person name="Podicherti R."/>
            <person name="Tsui H.-C.T."/>
            <person name="Winkler M.E."/>
        </authorList>
    </citation>
    <scope>NUCLEOTIDE SEQUENCE</scope>
</reference>
<keyword evidence="1" id="KW-0010">Activator</keyword>
<dbReference type="SUPFAM" id="SSF57884">
    <property type="entry name" value="Ada DNA repair protein, N-terminal domain (N-Ada 10)"/>
    <property type="match status" value="1"/>
</dbReference>
<dbReference type="InterPro" id="IPR035451">
    <property type="entry name" value="Ada-like_dom_sf"/>
</dbReference>
<organism evidence="4">
    <name type="scientific">marine metagenome</name>
    <dbReference type="NCBI Taxonomy" id="408172"/>
    <lineage>
        <taxon>unclassified sequences</taxon>
        <taxon>metagenomes</taxon>
        <taxon>ecological metagenomes</taxon>
    </lineage>
</organism>